<dbReference type="InterPro" id="IPR041202">
    <property type="entry name" value="BaeRF_family10"/>
</dbReference>
<proteinExistence type="predicted"/>
<evidence type="ECO:0000313" key="1">
    <source>
        <dbReference type="EMBL" id="MCP2358323.1"/>
    </source>
</evidence>
<dbReference type="Proteomes" id="UP001139648">
    <property type="component" value="Unassembled WGS sequence"/>
</dbReference>
<keyword evidence="2" id="KW-1185">Reference proteome</keyword>
<comment type="caution">
    <text evidence="1">The sequence shown here is derived from an EMBL/GenBank/DDBJ whole genome shotgun (WGS) entry which is preliminary data.</text>
</comment>
<reference evidence="1" key="1">
    <citation type="submission" date="2022-06" db="EMBL/GenBank/DDBJ databases">
        <title>Sequencing the genomes of 1000 actinobacteria strains.</title>
        <authorList>
            <person name="Klenk H.-P."/>
        </authorList>
    </citation>
    <scope>NUCLEOTIDE SEQUENCE</scope>
    <source>
        <strain evidence="1">DSM 46694</strain>
    </source>
</reference>
<dbReference type="SUPFAM" id="SSF55315">
    <property type="entry name" value="L30e-like"/>
    <property type="match status" value="1"/>
</dbReference>
<accession>A0A9X2GP91</accession>
<sequence length="366" mass="39370">MVFDQADLRELAAFGDEVGVLSFYTTMEPGTQAGRTRLRNEIAALRQELSADPDHERARLAGLRLDLLEPRIDELLDPAGPGLGRALFAQVAGEEVRTEWVQLPVGDLATLREHAYLLPLVTAVQADRPAGVARVGRDGVRLFDYRYGLTDELEPVTFNLATAGSSGGGSTTLPRLSRGGIHPDRFDQRVEEHLARFLRESAPHVAGHARRLGWETLLLVGDPRDTSVLSEALPAGTEIIQVDAVLDHALSPPEVLEFVRPALDEARARHDAALAVRARDLALSGGNGAVGLDDILSLLRQGRVEHLLLDDAGGWKAAPPKPVAPEDLEEEMIELALEHGGEVTVLESGAAGELAEAGGVAAMLRW</sequence>
<dbReference type="Pfam" id="PF18854">
    <property type="entry name" value="baeRF_family10"/>
    <property type="match status" value="1"/>
</dbReference>
<dbReference type="EMBL" id="JAMZEB010000002">
    <property type="protein sequence ID" value="MCP2358323.1"/>
    <property type="molecule type" value="Genomic_DNA"/>
</dbReference>
<gene>
    <name evidence="1" type="ORF">HD597_005343</name>
</gene>
<organism evidence="1 2">
    <name type="scientific">Nonomuraea thailandensis</name>
    <dbReference type="NCBI Taxonomy" id="1188745"/>
    <lineage>
        <taxon>Bacteria</taxon>
        <taxon>Bacillati</taxon>
        <taxon>Actinomycetota</taxon>
        <taxon>Actinomycetes</taxon>
        <taxon>Streptosporangiales</taxon>
        <taxon>Streptosporangiaceae</taxon>
        <taxon>Nonomuraea</taxon>
    </lineage>
</organism>
<dbReference type="InterPro" id="IPR029064">
    <property type="entry name" value="Ribosomal_eL30-like_sf"/>
</dbReference>
<dbReference type="Gene3D" id="3.30.1330.30">
    <property type="match status" value="1"/>
</dbReference>
<evidence type="ECO:0000313" key="2">
    <source>
        <dbReference type="Proteomes" id="UP001139648"/>
    </source>
</evidence>
<dbReference type="RefSeq" id="WP_253745400.1">
    <property type="nucleotide sequence ID" value="NZ_BAABKA010000065.1"/>
</dbReference>
<protein>
    <submittedName>
        <fullName evidence="1">Uncharacterized protein</fullName>
    </submittedName>
</protein>
<name>A0A9X2GP91_9ACTN</name>
<dbReference type="AlphaFoldDB" id="A0A9X2GP91"/>